<accession>A0A075WGF5</accession>
<dbReference type="HOGENOM" id="CLU_846264_0_0_2"/>
<sequence length="270" mass="29239">MKKLLIILAATLVLVLGSSGNFREYYGARGVAVNIADNNSSYIGFECPEMTLYLANGDSTGVISVKNNLGEDVELYFSTPNDILTFSNPTFLYAGEEKLVEAEFRGSQGEYTIPIDIEAFWDNGSAKIPACSVKVVDPAVRMSKVLLSGNTTVPLFTREVWKFRILVESDAGDNYTILDTIPAEFEVLSIAASDGSFATHHPGAGRSCTTKIVWDVYVEGTEFMDVTIATKHNPAGKQEFTSPGSYNLNDGAEIKGLGIVSNPIIVKAVR</sequence>
<dbReference type="AlphaFoldDB" id="A0A075WGF5"/>
<name>A0A075WGF5_ARCFL</name>
<dbReference type="GeneID" id="25399255"/>
<protein>
    <submittedName>
        <fullName evidence="1">Uncharacterized protein</fullName>
    </submittedName>
</protein>
<proteinExistence type="predicted"/>
<evidence type="ECO:0000313" key="2">
    <source>
        <dbReference type="Proteomes" id="UP000028501"/>
    </source>
</evidence>
<gene>
    <name evidence="1" type="ORF">AFULGI_00023460</name>
</gene>
<dbReference type="RefSeq" id="WP_010879569.1">
    <property type="nucleotide sequence ID" value="NZ_CP006577.1"/>
</dbReference>
<dbReference type="Proteomes" id="UP000028501">
    <property type="component" value="Chromosome"/>
</dbReference>
<dbReference type="EMBL" id="CP006577">
    <property type="protein sequence ID" value="AIG99066.1"/>
    <property type="molecule type" value="Genomic_DNA"/>
</dbReference>
<evidence type="ECO:0000313" key="1">
    <source>
        <dbReference type="EMBL" id="AIG99066.1"/>
    </source>
</evidence>
<reference evidence="1 2" key="1">
    <citation type="submission" date="2013-07" db="EMBL/GenBank/DDBJ databases">
        <title>Genome of Archaeoglobus fulgidus.</title>
        <authorList>
            <person name="Fiebig A."/>
            <person name="Birkeland N.-K."/>
        </authorList>
    </citation>
    <scope>NUCLEOTIDE SEQUENCE [LARGE SCALE GENOMIC DNA]</scope>
    <source>
        <strain evidence="1 2">DSM 8774</strain>
    </source>
</reference>
<organism evidence="1 2">
    <name type="scientific">Archaeoglobus fulgidus DSM 8774</name>
    <dbReference type="NCBI Taxonomy" id="1344584"/>
    <lineage>
        <taxon>Archaea</taxon>
        <taxon>Methanobacteriati</taxon>
        <taxon>Methanobacteriota</taxon>
        <taxon>Archaeoglobi</taxon>
        <taxon>Archaeoglobales</taxon>
        <taxon>Archaeoglobaceae</taxon>
        <taxon>Archaeoglobus</taxon>
    </lineage>
</organism>
<dbReference type="KEGG" id="afg:AFULGI_00023460"/>